<feature type="transmembrane region" description="Helical" evidence="5">
    <location>
        <begin position="45"/>
        <end position="64"/>
    </location>
</feature>
<evidence type="ECO:0000256" key="2">
    <source>
        <dbReference type="ARBA" id="ARBA00022692"/>
    </source>
</evidence>
<evidence type="ECO:0000256" key="5">
    <source>
        <dbReference type="SAM" id="Phobius"/>
    </source>
</evidence>
<keyword evidence="3 5" id="KW-1133">Transmembrane helix</keyword>
<proteinExistence type="predicted"/>
<sequence>MELWIIWLALFLLLLVVEVLVVDLLFLMFAGGAFAATVAALLGAPLVIQVAVFGVVSVLLLVAIRPWALRRFKSTSQGTATGVDALIGKEAVVVMPLSADGGRVKIGGEVWTARLDARGTLPDGAKVIVSAIDGATAVVVPLVDGVAANPSDPYGMHRS</sequence>
<dbReference type="Proteomes" id="UP000275356">
    <property type="component" value="Unassembled WGS sequence"/>
</dbReference>
<evidence type="ECO:0000256" key="1">
    <source>
        <dbReference type="ARBA" id="ARBA00004141"/>
    </source>
</evidence>
<evidence type="ECO:0000313" key="8">
    <source>
        <dbReference type="Proteomes" id="UP000275356"/>
    </source>
</evidence>
<dbReference type="GO" id="GO:0005886">
    <property type="term" value="C:plasma membrane"/>
    <property type="evidence" value="ECO:0007669"/>
    <property type="project" value="TreeGrafter"/>
</dbReference>
<name>A0A3N2D0S6_9MICO</name>
<evidence type="ECO:0000313" key="7">
    <source>
        <dbReference type="EMBL" id="ROR93343.1"/>
    </source>
</evidence>
<dbReference type="EMBL" id="RKHQ01000002">
    <property type="protein sequence ID" value="ROR93343.1"/>
    <property type="molecule type" value="Genomic_DNA"/>
</dbReference>
<dbReference type="PANTHER" id="PTHR33507:SF3">
    <property type="entry name" value="INNER MEMBRANE PROTEIN YBBJ"/>
    <property type="match status" value="1"/>
</dbReference>
<evidence type="ECO:0000256" key="4">
    <source>
        <dbReference type="ARBA" id="ARBA00023136"/>
    </source>
</evidence>
<evidence type="ECO:0000256" key="3">
    <source>
        <dbReference type="ARBA" id="ARBA00022989"/>
    </source>
</evidence>
<dbReference type="AlphaFoldDB" id="A0A3N2D0S6"/>
<accession>A0A3N2D0S6</accession>
<dbReference type="InterPro" id="IPR012340">
    <property type="entry name" value="NA-bd_OB-fold"/>
</dbReference>
<dbReference type="InterPro" id="IPR002810">
    <property type="entry name" value="NfeD-like_C"/>
</dbReference>
<keyword evidence="7" id="KW-0645">Protease</keyword>
<dbReference type="RefSeq" id="WP_123740319.1">
    <property type="nucleotide sequence ID" value="NZ_CALFQU010000051.1"/>
</dbReference>
<keyword evidence="7" id="KW-0378">Hydrolase</keyword>
<gene>
    <name evidence="7" type="ORF">EDD28_2755</name>
</gene>
<dbReference type="InterPro" id="IPR052165">
    <property type="entry name" value="Membrane_assoc_protease"/>
</dbReference>
<dbReference type="Gene3D" id="2.40.50.140">
    <property type="entry name" value="Nucleic acid-binding proteins"/>
    <property type="match status" value="1"/>
</dbReference>
<keyword evidence="2 5" id="KW-0812">Transmembrane</keyword>
<feature type="domain" description="NfeD-like C-terminal" evidence="6">
    <location>
        <begin position="83"/>
        <end position="141"/>
    </location>
</feature>
<dbReference type="SUPFAM" id="SSF141322">
    <property type="entry name" value="NfeD domain-like"/>
    <property type="match status" value="1"/>
</dbReference>
<comment type="caution">
    <text evidence="7">The sequence shown here is derived from an EMBL/GenBank/DDBJ whole genome shotgun (WGS) entry which is preliminary data.</text>
</comment>
<comment type="subcellular location">
    <subcellularLocation>
        <location evidence="1">Membrane</location>
        <topology evidence="1">Multi-pass membrane protein</topology>
    </subcellularLocation>
</comment>
<evidence type="ECO:0000259" key="6">
    <source>
        <dbReference type="Pfam" id="PF01957"/>
    </source>
</evidence>
<reference evidence="7 8" key="1">
    <citation type="submission" date="2018-11" db="EMBL/GenBank/DDBJ databases">
        <title>Sequencing the genomes of 1000 actinobacteria strains.</title>
        <authorList>
            <person name="Klenk H.-P."/>
        </authorList>
    </citation>
    <scope>NUCLEOTIDE SEQUENCE [LARGE SCALE GENOMIC DNA]</scope>
    <source>
        <strain evidence="7 8">DSM 13521</strain>
    </source>
</reference>
<keyword evidence="8" id="KW-1185">Reference proteome</keyword>
<dbReference type="Pfam" id="PF01957">
    <property type="entry name" value="NfeD"/>
    <property type="match status" value="1"/>
</dbReference>
<keyword evidence="4 5" id="KW-0472">Membrane</keyword>
<protein>
    <submittedName>
        <fullName evidence="7">Membrane protein implicated in regulation of membrane protease activity</fullName>
    </submittedName>
</protein>
<dbReference type="OrthoDB" id="3174252at2"/>
<dbReference type="PANTHER" id="PTHR33507">
    <property type="entry name" value="INNER MEMBRANE PROTEIN YBBJ"/>
    <property type="match status" value="1"/>
</dbReference>
<dbReference type="GO" id="GO:0006508">
    <property type="term" value="P:proteolysis"/>
    <property type="evidence" value="ECO:0007669"/>
    <property type="project" value="UniProtKB-KW"/>
</dbReference>
<dbReference type="GO" id="GO:0008233">
    <property type="term" value="F:peptidase activity"/>
    <property type="evidence" value="ECO:0007669"/>
    <property type="project" value="UniProtKB-KW"/>
</dbReference>
<organism evidence="7 8">
    <name type="scientific">Salana multivorans</name>
    <dbReference type="NCBI Taxonomy" id="120377"/>
    <lineage>
        <taxon>Bacteria</taxon>
        <taxon>Bacillati</taxon>
        <taxon>Actinomycetota</taxon>
        <taxon>Actinomycetes</taxon>
        <taxon>Micrococcales</taxon>
        <taxon>Beutenbergiaceae</taxon>
        <taxon>Salana</taxon>
    </lineage>
</organism>